<keyword evidence="3" id="KW-1185">Reference proteome</keyword>
<dbReference type="InterPro" id="IPR006311">
    <property type="entry name" value="TAT_signal"/>
</dbReference>
<keyword evidence="1" id="KW-0732">Signal</keyword>
<dbReference type="AlphaFoldDB" id="A0A1J7C925"/>
<evidence type="ECO:0000313" key="3">
    <source>
        <dbReference type="Proteomes" id="UP000243342"/>
    </source>
</evidence>
<feature type="signal peptide" evidence="1">
    <location>
        <begin position="1"/>
        <end position="32"/>
    </location>
</feature>
<evidence type="ECO:0008006" key="4">
    <source>
        <dbReference type="Google" id="ProtNLM"/>
    </source>
</evidence>
<dbReference type="Gene3D" id="3.40.190.10">
    <property type="entry name" value="Periplasmic binding protein-like II"/>
    <property type="match status" value="1"/>
</dbReference>
<name>A0A1J7C925_9ACTN</name>
<accession>A0A1J7C925</accession>
<dbReference type="Pfam" id="PF01547">
    <property type="entry name" value="SBP_bac_1"/>
    <property type="match status" value="1"/>
</dbReference>
<comment type="caution">
    <text evidence="2">The sequence shown here is derived from an EMBL/GenBank/DDBJ whole genome shotgun (WGS) entry which is preliminary data.</text>
</comment>
<organism evidence="2 3">
    <name type="scientific">Mangrovactinospora gilvigrisea</name>
    <dbReference type="NCBI Taxonomy" id="1428644"/>
    <lineage>
        <taxon>Bacteria</taxon>
        <taxon>Bacillati</taxon>
        <taxon>Actinomycetota</taxon>
        <taxon>Actinomycetes</taxon>
        <taxon>Kitasatosporales</taxon>
        <taxon>Streptomycetaceae</taxon>
        <taxon>Mangrovactinospora</taxon>
    </lineage>
</organism>
<dbReference type="InterPro" id="IPR006059">
    <property type="entry name" value="SBP"/>
</dbReference>
<feature type="chain" id="PRO_5009644091" description="ABC transporter substrate-binding protein" evidence="1">
    <location>
        <begin position="33"/>
        <end position="563"/>
    </location>
</feature>
<gene>
    <name evidence="2" type="ORF">BIV57_07845</name>
</gene>
<sequence>MTEAPHVLSRRRLLRNAAASTAALAVGGPLLAACGGGGDSGTDKVQAESVKLPAFAAAGTASPTLPGDTRGLSPMFASYPASPAASVAKPPLSGDTVTAAANIFVQMPPARGSNPAWQAVEKALGGTVNWTIIPASDYDTKFNTMVAGGQLPDIFQPGAKIDDLPGFLASSCADLTPHLSGEKVKKYPNLAGIPTAAWQTCTSAGKIYGIPVPRGMSGGTGFYRHDLFAKAGVADASAIKDTDQFLSLLKELTAPSAKQWGMVTSTGTVYNMEIFARLFGTPFNWRVDAGSGKFTKAMETPEYREAVAYLVKLRKAGVFYPGSEGFTGQQRDNAFTSGKAAMQYNGLPGFSGPTGARALTKQSVPAADVRPFVPFGAKAVDFLDNIAFSTTYLKKADDAKVEKLLGVANFMAAPFGSKEYQLIYFGVAGTDYKPDAKGNPILTAKGTSDTAVPWKYLAGPSYPIYDPTDPDGARMVYEALKYSLPKGIMDPTTGLYSPTDGKKGLTIGQTVTDALTDIVAGRRPMGDYDKIVSTWRSQGGDQIRKEYQQAYAQAHGKGKGAAK</sequence>
<dbReference type="STRING" id="1428644.BIV57_07845"/>
<dbReference type="SUPFAM" id="SSF53850">
    <property type="entry name" value="Periplasmic binding protein-like II"/>
    <property type="match status" value="1"/>
</dbReference>
<dbReference type="EMBL" id="MLCF01000033">
    <property type="protein sequence ID" value="OIV38040.1"/>
    <property type="molecule type" value="Genomic_DNA"/>
</dbReference>
<proteinExistence type="predicted"/>
<dbReference type="Proteomes" id="UP000243342">
    <property type="component" value="Unassembled WGS sequence"/>
</dbReference>
<evidence type="ECO:0000313" key="2">
    <source>
        <dbReference type="EMBL" id="OIV38040.1"/>
    </source>
</evidence>
<dbReference type="PROSITE" id="PS51318">
    <property type="entry name" value="TAT"/>
    <property type="match status" value="1"/>
</dbReference>
<reference evidence="2 3" key="1">
    <citation type="submission" date="2016-10" db="EMBL/GenBank/DDBJ databases">
        <title>Genome sequence of Streptomyces gilvigriseus MUSC 26.</title>
        <authorList>
            <person name="Lee L.-H."/>
            <person name="Ser H.-L."/>
        </authorList>
    </citation>
    <scope>NUCLEOTIDE SEQUENCE [LARGE SCALE GENOMIC DNA]</scope>
    <source>
        <strain evidence="2 3">MUSC 26</strain>
    </source>
</reference>
<dbReference type="OrthoDB" id="2513152at2"/>
<protein>
    <recommendedName>
        <fullName evidence="4">ABC transporter substrate-binding protein</fullName>
    </recommendedName>
</protein>
<evidence type="ECO:0000256" key="1">
    <source>
        <dbReference type="SAM" id="SignalP"/>
    </source>
</evidence>